<evidence type="ECO:0000313" key="3">
    <source>
        <dbReference type="RefSeq" id="XP_056864620.1"/>
    </source>
</evidence>
<protein>
    <submittedName>
        <fullName evidence="3">Uncharacterized protein LOC130511537</fullName>
    </submittedName>
</protein>
<organism evidence="2 3">
    <name type="scientific">Raphanus sativus</name>
    <name type="common">Radish</name>
    <name type="synonym">Raphanus raphanistrum var. sativus</name>
    <dbReference type="NCBI Taxonomy" id="3726"/>
    <lineage>
        <taxon>Eukaryota</taxon>
        <taxon>Viridiplantae</taxon>
        <taxon>Streptophyta</taxon>
        <taxon>Embryophyta</taxon>
        <taxon>Tracheophyta</taxon>
        <taxon>Spermatophyta</taxon>
        <taxon>Magnoliopsida</taxon>
        <taxon>eudicotyledons</taxon>
        <taxon>Gunneridae</taxon>
        <taxon>Pentapetalae</taxon>
        <taxon>rosids</taxon>
        <taxon>malvids</taxon>
        <taxon>Brassicales</taxon>
        <taxon>Brassicaceae</taxon>
        <taxon>Brassiceae</taxon>
        <taxon>Raphanus</taxon>
    </lineage>
</organism>
<sequence>MEPENCRPKRVKPYSKALPSLIKGTSLLGFHHKRDNKRSPARLEPRRRLPSSTTSRRRRSPPPARQPPIVPLAARAVDPEPPVVASLIPSLVTFSDLNLKVRLGGSRSRSPYGASCFSSSFTFRTISI</sequence>
<proteinExistence type="predicted"/>
<evidence type="ECO:0000256" key="1">
    <source>
        <dbReference type="SAM" id="MobiDB-lite"/>
    </source>
</evidence>
<gene>
    <name evidence="3" type="primary">LOC130511537</name>
</gene>
<dbReference type="GeneID" id="130511537"/>
<dbReference type="AlphaFoldDB" id="A0A9W3DL56"/>
<dbReference type="RefSeq" id="XP_056864620.1">
    <property type="nucleotide sequence ID" value="XM_057008640.1"/>
</dbReference>
<accession>A0A9W3DL56</accession>
<feature type="compositionally biased region" description="Pro residues" evidence="1">
    <location>
        <begin position="61"/>
        <end position="70"/>
    </location>
</feature>
<name>A0A9W3DL56_RAPSA</name>
<evidence type="ECO:0000313" key="2">
    <source>
        <dbReference type="Proteomes" id="UP000504610"/>
    </source>
</evidence>
<dbReference type="KEGG" id="rsz:130511537"/>
<reference evidence="2" key="1">
    <citation type="journal article" date="2019" name="Database">
        <title>The radish genome database (RadishGD): an integrated information resource for radish genomics.</title>
        <authorList>
            <person name="Yu H.J."/>
            <person name="Baek S."/>
            <person name="Lee Y.J."/>
            <person name="Cho A."/>
            <person name="Mun J.H."/>
        </authorList>
    </citation>
    <scope>NUCLEOTIDE SEQUENCE [LARGE SCALE GENOMIC DNA]</scope>
    <source>
        <strain evidence="2">cv. WK10039</strain>
    </source>
</reference>
<feature type="region of interest" description="Disordered" evidence="1">
    <location>
        <begin position="25"/>
        <end position="75"/>
    </location>
</feature>
<dbReference type="Proteomes" id="UP000504610">
    <property type="component" value="Chromosome 4"/>
</dbReference>
<keyword evidence="2" id="KW-1185">Reference proteome</keyword>
<reference evidence="3" key="2">
    <citation type="submission" date="2025-08" db="UniProtKB">
        <authorList>
            <consortium name="RefSeq"/>
        </authorList>
    </citation>
    <scope>IDENTIFICATION</scope>
    <source>
        <tissue evidence="3">Leaf</tissue>
    </source>
</reference>
<feature type="compositionally biased region" description="Basic and acidic residues" evidence="1">
    <location>
        <begin position="37"/>
        <end position="47"/>
    </location>
</feature>